<dbReference type="Pfam" id="PF05063">
    <property type="entry name" value="MT-A70"/>
    <property type="match status" value="1"/>
</dbReference>
<dbReference type="SUPFAM" id="SSF53335">
    <property type="entry name" value="S-adenosyl-L-methionine-dependent methyltransferases"/>
    <property type="match status" value="1"/>
</dbReference>
<evidence type="ECO:0000313" key="4">
    <source>
        <dbReference type="EMBL" id="KKL77008.1"/>
    </source>
</evidence>
<organism evidence="4">
    <name type="scientific">marine sediment metagenome</name>
    <dbReference type="NCBI Taxonomy" id="412755"/>
    <lineage>
        <taxon>unclassified sequences</taxon>
        <taxon>metagenomes</taxon>
        <taxon>ecological metagenomes</taxon>
    </lineage>
</organism>
<proteinExistence type="predicted"/>
<dbReference type="GO" id="GO:0032259">
    <property type="term" value="P:methylation"/>
    <property type="evidence" value="ECO:0007669"/>
    <property type="project" value="UniProtKB-KW"/>
</dbReference>
<name>A0A0F9ES88_9ZZZZ</name>
<accession>A0A0F9ES88</accession>
<dbReference type="AlphaFoldDB" id="A0A0F9ES88"/>
<comment type="caution">
    <text evidence="4">The sequence shown here is derived from an EMBL/GenBank/DDBJ whole genome shotgun (WGS) entry which is preliminary data.</text>
</comment>
<dbReference type="InterPro" id="IPR029063">
    <property type="entry name" value="SAM-dependent_MTases_sf"/>
</dbReference>
<protein>
    <submittedName>
        <fullName evidence="4">Uncharacterized protein</fullName>
    </submittedName>
</protein>
<dbReference type="EMBL" id="LAZR01023880">
    <property type="protein sequence ID" value="KKL77008.1"/>
    <property type="molecule type" value="Genomic_DNA"/>
</dbReference>
<evidence type="ECO:0000256" key="3">
    <source>
        <dbReference type="ARBA" id="ARBA00022691"/>
    </source>
</evidence>
<reference evidence="4" key="1">
    <citation type="journal article" date="2015" name="Nature">
        <title>Complex archaea that bridge the gap between prokaryotes and eukaryotes.</title>
        <authorList>
            <person name="Spang A."/>
            <person name="Saw J.H."/>
            <person name="Jorgensen S.L."/>
            <person name="Zaremba-Niedzwiedzka K."/>
            <person name="Martijn J."/>
            <person name="Lind A.E."/>
            <person name="van Eijk R."/>
            <person name="Schleper C."/>
            <person name="Guy L."/>
            <person name="Ettema T.J."/>
        </authorList>
    </citation>
    <scope>NUCLEOTIDE SEQUENCE</scope>
</reference>
<dbReference type="Gene3D" id="3.40.50.150">
    <property type="entry name" value="Vaccinia Virus protein VP39"/>
    <property type="match status" value="1"/>
</dbReference>
<sequence length="169" mass="19975">MKKYQTILADPPWDMGFIKLKRRPNQVEMPYPMMTLREICNIGIDLRPYLADNCGLFLWTTHTYLPDAFKVLREWGFKYHCCLTWNKTNGRPCCGFKRITEFLLYGYRGKINVNQRGKFIPTLFTEKLTAHSVKPTVAYEIIENNTPTPRLELFARQKRDGWDCWGDQV</sequence>
<dbReference type="InterPro" id="IPR007757">
    <property type="entry name" value="MT-A70-like"/>
</dbReference>
<dbReference type="PANTHER" id="PTHR12829">
    <property type="entry name" value="N6-ADENOSINE-METHYLTRANSFERASE"/>
    <property type="match status" value="1"/>
</dbReference>
<keyword evidence="1" id="KW-0489">Methyltransferase</keyword>
<keyword evidence="2" id="KW-0808">Transferase</keyword>
<dbReference type="PROSITE" id="PS51143">
    <property type="entry name" value="MT_A70"/>
    <property type="match status" value="1"/>
</dbReference>
<gene>
    <name evidence="4" type="ORF">LCGC14_2039230</name>
</gene>
<evidence type="ECO:0000256" key="2">
    <source>
        <dbReference type="ARBA" id="ARBA00022679"/>
    </source>
</evidence>
<keyword evidence="3" id="KW-0949">S-adenosyl-L-methionine</keyword>
<dbReference type="GO" id="GO:0001734">
    <property type="term" value="F:mRNA m(6)A methyltransferase activity"/>
    <property type="evidence" value="ECO:0007669"/>
    <property type="project" value="UniProtKB-ARBA"/>
</dbReference>
<dbReference type="PANTHER" id="PTHR12829:SF7">
    <property type="entry name" value="N6-ADENOSINE-METHYLTRANSFERASE CATALYTIC SUBUNIT"/>
    <property type="match status" value="1"/>
</dbReference>
<evidence type="ECO:0000256" key="1">
    <source>
        <dbReference type="ARBA" id="ARBA00022603"/>
    </source>
</evidence>